<dbReference type="EMBL" id="CM056810">
    <property type="protein sequence ID" value="KAJ8643722.1"/>
    <property type="molecule type" value="Genomic_DNA"/>
</dbReference>
<protein>
    <submittedName>
        <fullName evidence="1">Uncharacterized protein</fullName>
    </submittedName>
</protein>
<evidence type="ECO:0000313" key="2">
    <source>
        <dbReference type="Proteomes" id="UP001234297"/>
    </source>
</evidence>
<accession>A0ACC2MD46</accession>
<proteinExistence type="predicted"/>
<name>A0ACC2MD46_PERAE</name>
<organism evidence="1 2">
    <name type="scientific">Persea americana</name>
    <name type="common">Avocado</name>
    <dbReference type="NCBI Taxonomy" id="3435"/>
    <lineage>
        <taxon>Eukaryota</taxon>
        <taxon>Viridiplantae</taxon>
        <taxon>Streptophyta</taxon>
        <taxon>Embryophyta</taxon>
        <taxon>Tracheophyta</taxon>
        <taxon>Spermatophyta</taxon>
        <taxon>Magnoliopsida</taxon>
        <taxon>Magnoliidae</taxon>
        <taxon>Laurales</taxon>
        <taxon>Lauraceae</taxon>
        <taxon>Persea</taxon>
    </lineage>
</organism>
<reference evidence="1 2" key="1">
    <citation type="journal article" date="2022" name="Hortic Res">
        <title>A haplotype resolved chromosomal level avocado genome allows analysis of novel avocado genes.</title>
        <authorList>
            <person name="Nath O."/>
            <person name="Fletcher S.J."/>
            <person name="Hayward A."/>
            <person name="Shaw L.M."/>
            <person name="Masouleh A.K."/>
            <person name="Furtado A."/>
            <person name="Henry R.J."/>
            <person name="Mitter N."/>
        </authorList>
    </citation>
    <scope>NUCLEOTIDE SEQUENCE [LARGE SCALE GENOMIC DNA]</scope>
    <source>
        <strain evidence="2">cv. Hass</strain>
    </source>
</reference>
<dbReference type="Proteomes" id="UP001234297">
    <property type="component" value="Chromosome 2"/>
</dbReference>
<comment type="caution">
    <text evidence="1">The sequence shown here is derived from an EMBL/GenBank/DDBJ whole genome shotgun (WGS) entry which is preliminary data.</text>
</comment>
<evidence type="ECO:0000313" key="1">
    <source>
        <dbReference type="EMBL" id="KAJ8643722.1"/>
    </source>
</evidence>
<gene>
    <name evidence="1" type="ORF">MRB53_005470</name>
</gene>
<keyword evidence="2" id="KW-1185">Reference proteome</keyword>
<sequence>MQATKDATASMKESAANAMASAKAGMDKTKATAREKMETMSTHDPLQKQMAKEKKQEKIHDAEAHKQEARQHNAAAKQNEHSD</sequence>